<comment type="caution">
    <text evidence="3">The sequence shown here is derived from an EMBL/GenBank/DDBJ whole genome shotgun (WGS) entry which is preliminary data.</text>
</comment>
<feature type="domain" description="DUF6533" evidence="2">
    <location>
        <begin position="129"/>
        <end position="173"/>
    </location>
</feature>
<protein>
    <recommendedName>
        <fullName evidence="2">DUF6533 domain-containing protein</fullName>
    </recommendedName>
</protein>
<dbReference type="InterPro" id="IPR045340">
    <property type="entry name" value="DUF6533"/>
</dbReference>
<feature type="transmembrane region" description="Helical" evidence="1">
    <location>
        <begin position="325"/>
        <end position="344"/>
    </location>
</feature>
<organism evidence="3 4">
    <name type="scientific">Ephemerocybe angulata</name>
    <dbReference type="NCBI Taxonomy" id="980116"/>
    <lineage>
        <taxon>Eukaryota</taxon>
        <taxon>Fungi</taxon>
        <taxon>Dikarya</taxon>
        <taxon>Basidiomycota</taxon>
        <taxon>Agaricomycotina</taxon>
        <taxon>Agaricomycetes</taxon>
        <taxon>Agaricomycetidae</taxon>
        <taxon>Agaricales</taxon>
        <taxon>Agaricineae</taxon>
        <taxon>Psathyrellaceae</taxon>
        <taxon>Ephemerocybe</taxon>
    </lineage>
</organism>
<feature type="transmembrane region" description="Helical" evidence="1">
    <location>
        <begin position="280"/>
        <end position="304"/>
    </location>
</feature>
<keyword evidence="4" id="KW-1185">Reference proteome</keyword>
<evidence type="ECO:0000313" key="4">
    <source>
        <dbReference type="Proteomes" id="UP000521943"/>
    </source>
</evidence>
<gene>
    <name evidence="3" type="ORF">DFP72DRAFT_286569</name>
</gene>
<sequence length="444" mass="50128">MICRKVPGEGFKPYGFKEIGNTDDRGLVAPAKCASCELVLCPVGEPRRNMRRRSRDGVSIWKWEEGGSTSFKYKLGSVRLQILDGPPYRQRSLYFSAFLRVPLFFHLMDIHATLLKILEGYRHVELTRYTQLAATSIIIFDHLLTFDGEVEHIWNASWSAGKVVYLINRYYTLASVVMNTYGFYRVHLTNEFCLHFLRWQGWTGLVSCLISEVILQMRIYAMYSLDRKVLAFMTISFAASIAISGWIMGTTLINMTPLAVHVPGGMFCMPVGISSHFYTLWIPMLLFELLLCTLALARGFSTFVSNGSLIRTGQRLVVVLFRDSVIYFVVICATYMTCLLLWLLAPVTLLEVPITFTVAVSCVLGNRIILNVRELRADRVSLPGGAISQQSVKWDTEQPPVGSKYVRSNVSFADEGVLNPIEMGKLRRLRSAPSLSKKAGISRR</sequence>
<dbReference type="OrthoDB" id="3349377at2759"/>
<dbReference type="EMBL" id="JACGCI010000026">
    <property type="protein sequence ID" value="KAF6756463.1"/>
    <property type="molecule type" value="Genomic_DNA"/>
</dbReference>
<dbReference type="Pfam" id="PF20151">
    <property type="entry name" value="DUF6533"/>
    <property type="match status" value="1"/>
</dbReference>
<evidence type="ECO:0000256" key="1">
    <source>
        <dbReference type="SAM" id="Phobius"/>
    </source>
</evidence>
<keyword evidence="1" id="KW-0472">Membrane</keyword>
<feature type="transmembrane region" description="Helical" evidence="1">
    <location>
        <begin position="229"/>
        <end position="248"/>
    </location>
</feature>
<evidence type="ECO:0000313" key="3">
    <source>
        <dbReference type="EMBL" id="KAF6756463.1"/>
    </source>
</evidence>
<feature type="transmembrane region" description="Helical" evidence="1">
    <location>
        <begin position="350"/>
        <end position="370"/>
    </location>
</feature>
<evidence type="ECO:0000259" key="2">
    <source>
        <dbReference type="Pfam" id="PF20151"/>
    </source>
</evidence>
<dbReference type="Proteomes" id="UP000521943">
    <property type="component" value="Unassembled WGS sequence"/>
</dbReference>
<keyword evidence="1" id="KW-1133">Transmembrane helix</keyword>
<name>A0A8H6I050_9AGAR</name>
<reference evidence="3 4" key="1">
    <citation type="submission" date="2020-07" db="EMBL/GenBank/DDBJ databases">
        <title>Comparative genomics of pyrophilous fungi reveals a link between fire events and developmental genes.</title>
        <authorList>
            <consortium name="DOE Joint Genome Institute"/>
            <person name="Steindorff A.S."/>
            <person name="Carver A."/>
            <person name="Calhoun S."/>
            <person name="Stillman K."/>
            <person name="Liu H."/>
            <person name="Lipzen A."/>
            <person name="Pangilinan J."/>
            <person name="Labutti K."/>
            <person name="Bruns T.D."/>
            <person name="Grigoriev I.V."/>
        </authorList>
    </citation>
    <scope>NUCLEOTIDE SEQUENCE [LARGE SCALE GENOMIC DNA]</scope>
    <source>
        <strain evidence="3 4">CBS 144469</strain>
    </source>
</reference>
<accession>A0A8H6I050</accession>
<keyword evidence="1" id="KW-0812">Transmembrane</keyword>
<proteinExistence type="predicted"/>
<dbReference type="AlphaFoldDB" id="A0A8H6I050"/>